<name>A0A512E1M1_9PROT</name>
<evidence type="ECO:0000259" key="4">
    <source>
        <dbReference type="Pfam" id="PF03135"/>
    </source>
</evidence>
<dbReference type="AlphaFoldDB" id="A0A512E1M1"/>
<dbReference type="InterPro" id="IPR027417">
    <property type="entry name" value="P-loop_NTPase"/>
</dbReference>
<keyword evidence="2" id="KW-0547">Nucleotide-binding</keyword>
<protein>
    <submittedName>
        <fullName evidence="5">Type VI secretion protein</fullName>
    </submittedName>
</protein>
<dbReference type="Proteomes" id="UP000321523">
    <property type="component" value="Unassembled WGS sequence"/>
</dbReference>
<evidence type="ECO:0000313" key="5">
    <source>
        <dbReference type="EMBL" id="GEO42621.1"/>
    </source>
</evidence>
<dbReference type="SUPFAM" id="SSF52540">
    <property type="entry name" value="P-loop containing nucleoside triphosphate hydrolases"/>
    <property type="match status" value="1"/>
</dbReference>
<gene>
    <name evidence="5" type="ORF">SAE02_67690</name>
</gene>
<dbReference type="RefSeq" id="WP_186818110.1">
    <property type="nucleotide sequence ID" value="NZ_BJYZ01000046.1"/>
</dbReference>
<keyword evidence="6" id="KW-1185">Reference proteome</keyword>
<evidence type="ECO:0000256" key="3">
    <source>
        <dbReference type="ARBA" id="ARBA00022840"/>
    </source>
</evidence>
<dbReference type="InterPro" id="IPR051162">
    <property type="entry name" value="T4SS_component"/>
</dbReference>
<proteinExistence type="inferred from homology"/>
<dbReference type="EMBL" id="BJYZ01000046">
    <property type="protein sequence ID" value="GEO42621.1"/>
    <property type="molecule type" value="Genomic_DNA"/>
</dbReference>
<dbReference type="GO" id="GO:0005524">
    <property type="term" value="F:ATP binding"/>
    <property type="evidence" value="ECO:0007669"/>
    <property type="project" value="UniProtKB-KW"/>
</dbReference>
<comment type="similarity">
    <text evidence="1">Belongs to the TrbE/VirB4 family.</text>
</comment>
<sequence length="794" mass="87713">MSANALLKRFTFRDKPADEYLPWHGHITDHAVLLEDGSHLMTLRLDGKPMSLMDEGERYAERRRCHAVLRALADTNVTIFEHHVCHDRVEPFALGQFRSAYARLLAEAYHASLNRGLRTREWFITIVVRPSAFSGLFRWLTGGTPSKDEQLLRQLEEKSASLVSTLREYRPRRLGIRWKGGVPFSEPGEAMRLVLYGRWHPVPLPTGSLAGSIYTDRVICGTRGFEVVSPGGSGFGLLWGLRDYPEMARPAILDGLLSTTARLVMTNSFGFRSAAAASDRMALVQRRMLNAGDRAHSLSDGLDDAIDDVQSGRSIVGDHHWSLAAHADSMENLDQAAGEIKAILANTSNLAASPEALGCFPAYWAQIPGAPAVVRARHGNVSGFNFRSFSSLCGFPRGSDKPLWCAVLRLVTQGNTAHDYDPHVRWVAHTVLFGPTGFGKSTFIGLFDALLEQALFPKGGLSVILDKDGSNELSILARGGYYVRIRRGQESGMAPLKALSDTPEARSWLAEFVLGLIMADGKGMPPADQIERIDTGIAFLLRRSPSLRWLGGLRMFLDHGDDSTGARLERWCRGGALGWAFDGEEDLIRLEAGVVGIDNTEILPADMETVRAPAAAYQLFRIRERIGRGIRGAVYVDEGASYLPDARFAAGFDAFSRELRKGNGLLWFAAHHPQDLSNHPVGKALLANCPTKLLFPNPSADEEVYRDVLKCSSGEIDAVLEGMLRMGEGTFMVKRPEGSFIARAPLHGHPEHIAILSSDPNRSALWHRIAWEKDTTDPETIWAEYRNRYQEAQA</sequence>
<dbReference type="PANTHER" id="PTHR30121">
    <property type="entry name" value="UNCHARACTERIZED PROTEIN YJGR-RELATED"/>
    <property type="match status" value="1"/>
</dbReference>
<keyword evidence="3" id="KW-0067">ATP-binding</keyword>
<evidence type="ECO:0000256" key="2">
    <source>
        <dbReference type="ARBA" id="ARBA00022741"/>
    </source>
</evidence>
<evidence type="ECO:0000256" key="1">
    <source>
        <dbReference type="ARBA" id="ARBA00006512"/>
    </source>
</evidence>
<feature type="domain" description="CagE TrbE VirB component of type IV transporter system central" evidence="4">
    <location>
        <begin position="173"/>
        <end position="369"/>
    </location>
</feature>
<dbReference type="Gene3D" id="3.40.50.300">
    <property type="entry name" value="P-loop containing nucleotide triphosphate hydrolases"/>
    <property type="match status" value="1"/>
</dbReference>
<evidence type="ECO:0000313" key="6">
    <source>
        <dbReference type="Proteomes" id="UP000321523"/>
    </source>
</evidence>
<dbReference type="Pfam" id="PF03135">
    <property type="entry name" value="CagE_TrbE_VirB"/>
    <property type="match status" value="1"/>
</dbReference>
<dbReference type="InterPro" id="IPR018145">
    <property type="entry name" value="CagE_TrbE_VirB_cntrl_dom"/>
</dbReference>
<comment type="caution">
    <text evidence="5">The sequence shown here is derived from an EMBL/GenBank/DDBJ whole genome shotgun (WGS) entry which is preliminary data.</text>
</comment>
<organism evidence="5 6">
    <name type="scientific">Skermanella aerolata</name>
    <dbReference type="NCBI Taxonomy" id="393310"/>
    <lineage>
        <taxon>Bacteria</taxon>
        <taxon>Pseudomonadati</taxon>
        <taxon>Pseudomonadota</taxon>
        <taxon>Alphaproteobacteria</taxon>
        <taxon>Rhodospirillales</taxon>
        <taxon>Azospirillaceae</taxon>
        <taxon>Skermanella</taxon>
    </lineage>
</organism>
<accession>A0A512E1M1</accession>
<reference evidence="5 6" key="1">
    <citation type="submission" date="2019-07" db="EMBL/GenBank/DDBJ databases">
        <title>Whole genome shotgun sequence of Skermanella aerolata NBRC 106429.</title>
        <authorList>
            <person name="Hosoyama A."/>
            <person name="Uohara A."/>
            <person name="Ohji S."/>
            <person name="Ichikawa N."/>
        </authorList>
    </citation>
    <scope>NUCLEOTIDE SEQUENCE [LARGE SCALE GENOMIC DNA]</scope>
    <source>
        <strain evidence="5 6">NBRC 106429</strain>
    </source>
</reference>
<dbReference type="PANTHER" id="PTHR30121:SF12">
    <property type="entry name" value="TYPE IV SECRETION SYSTEM PROTEIN CAGE"/>
    <property type="match status" value="1"/>
</dbReference>